<evidence type="ECO:0000256" key="12">
    <source>
        <dbReference type="SAM" id="Phobius"/>
    </source>
</evidence>
<dbReference type="GO" id="GO:0005886">
    <property type="term" value="C:plasma membrane"/>
    <property type="evidence" value="ECO:0007669"/>
    <property type="project" value="UniProtKB-SubCell"/>
</dbReference>
<sequence>MMLQNMRDKAQSWVAKVIVGVIVLVFAMTGWESISRFTSNDQKAAEVNGTVISTAEFEQAVSLQRRQLTQQLQQLGEQFDPDMIDERLLRESVLEGLIQRAVLLEGAQDANLRISEQMVDHMLLNTPDFQTNGQFDANRFDVVIRNMGMSSRMAFRDLVRQELMLAQLRNAYQATSFATPAERQMLARLENQSRDFAVIELDTDAASVEVSDAEVEQYYNDNQADFLTEEQVVLETLTLSRSDFFEGAEVDEAALESLYQREVGNLTEQRRASHILFEVSDDEAAVLEEAAAVKARLDAGEDFAALAKEVSDDPGTSNNGGDMGYVEHGSFDPAFDDALFALEENQVSEPVRSRFGVHLVKLTDLQSPEVPSLESMRPTLEQELKAEQVERRFVEASRELANLAYESEDLAEPARILNVEVETHGPLERSGGEGLTANPRIMAAAFAEDVLVDRRNSQLIELDADTVAVVRVKEHLKPEQRPLDEVRAEIADLLQFRKASELAAERAERWVTQLEQGELDTQALAAELGNEWQVHEAISRSDRDVTQALLRNVFTMSKPGSTPEYAHFRQPDGSQWIVELRGVSIPEEALAEADSPMYGDYIAGQTGEQDFAGVQQQLQEQADIERF</sequence>
<evidence type="ECO:0000256" key="4">
    <source>
        <dbReference type="ARBA" id="ARBA00022692"/>
    </source>
</evidence>
<evidence type="ECO:0000256" key="3">
    <source>
        <dbReference type="ARBA" id="ARBA00022519"/>
    </source>
</evidence>
<feature type="domain" description="PpiC" evidence="13">
    <location>
        <begin position="267"/>
        <end position="364"/>
    </location>
</feature>
<keyword evidence="2" id="KW-1003">Cell membrane</keyword>
<dbReference type="Pfam" id="PF13624">
    <property type="entry name" value="SurA_N_3"/>
    <property type="match status" value="1"/>
</dbReference>
<evidence type="ECO:0000256" key="1">
    <source>
        <dbReference type="ARBA" id="ARBA00004382"/>
    </source>
</evidence>
<evidence type="ECO:0000259" key="13">
    <source>
        <dbReference type="PROSITE" id="PS50198"/>
    </source>
</evidence>
<dbReference type="PANTHER" id="PTHR47529:SF1">
    <property type="entry name" value="PERIPLASMIC CHAPERONE PPID"/>
    <property type="match status" value="1"/>
</dbReference>
<name>A0A4U0YEM9_9GAMM</name>
<keyword evidence="4 12" id="KW-0812">Transmembrane</keyword>
<evidence type="ECO:0000313" key="14">
    <source>
        <dbReference type="EMBL" id="TKA90290.1"/>
    </source>
</evidence>
<accession>A0A4U0YEM9</accession>
<reference evidence="14 15" key="1">
    <citation type="submission" date="2019-04" db="EMBL/GenBank/DDBJ databases">
        <title>Crypto-aerobic microbial life in anoxic (sulfidic) marine sediments.</title>
        <authorList>
            <person name="Bhattacharya S."/>
            <person name="Roy C."/>
            <person name="Mondal N."/>
            <person name="Sarkar J."/>
            <person name="Mandal S."/>
            <person name="Rameez M.J."/>
            <person name="Ghosh W."/>
        </authorList>
    </citation>
    <scope>NUCLEOTIDE SEQUENCE [LARGE SCALE GENOMIC DNA]</scope>
    <source>
        <strain evidence="14 15">SBBB</strain>
    </source>
</reference>
<evidence type="ECO:0000313" key="15">
    <source>
        <dbReference type="Proteomes" id="UP000305198"/>
    </source>
</evidence>
<dbReference type="GO" id="GO:0003755">
    <property type="term" value="F:peptidyl-prolyl cis-trans isomerase activity"/>
    <property type="evidence" value="ECO:0007669"/>
    <property type="project" value="UniProtKB-KW"/>
</dbReference>
<dbReference type="Proteomes" id="UP000305198">
    <property type="component" value="Unassembled WGS sequence"/>
</dbReference>
<dbReference type="SUPFAM" id="SSF109998">
    <property type="entry name" value="Triger factor/SurA peptide-binding domain-like"/>
    <property type="match status" value="1"/>
</dbReference>
<dbReference type="AlphaFoldDB" id="A0A4U0YEM9"/>
<evidence type="ECO:0000256" key="7">
    <source>
        <dbReference type="ARBA" id="ARBA00023186"/>
    </source>
</evidence>
<dbReference type="SUPFAM" id="SSF54534">
    <property type="entry name" value="FKBP-like"/>
    <property type="match status" value="1"/>
</dbReference>
<evidence type="ECO:0000256" key="6">
    <source>
        <dbReference type="ARBA" id="ARBA00023136"/>
    </source>
</evidence>
<evidence type="ECO:0000256" key="5">
    <source>
        <dbReference type="ARBA" id="ARBA00022989"/>
    </source>
</evidence>
<evidence type="ECO:0000256" key="9">
    <source>
        <dbReference type="ARBA" id="ARBA00040743"/>
    </source>
</evidence>
<evidence type="ECO:0000256" key="2">
    <source>
        <dbReference type="ARBA" id="ARBA00022475"/>
    </source>
</evidence>
<proteinExistence type="inferred from homology"/>
<evidence type="ECO:0000256" key="10">
    <source>
        <dbReference type="ARBA" id="ARBA00042775"/>
    </source>
</evidence>
<evidence type="ECO:0000256" key="11">
    <source>
        <dbReference type="PROSITE-ProRule" id="PRU00278"/>
    </source>
</evidence>
<keyword evidence="11" id="KW-0697">Rotamase</keyword>
<dbReference type="InterPro" id="IPR046357">
    <property type="entry name" value="PPIase_dom_sf"/>
</dbReference>
<keyword evidence="3" id="KW-0997">Cell inner membrane</keyword>
<gene>
    <name evidence="14" type="ORF">FA869_14295</name>
</gene>
<dbReference type="InterPro" id="IPR027304">
    <property type="entry name" value="Trigger_fact/SurA_dom_sf"/>
</dbReference>
<dbReference type="Pfam" id="PF00639">
    <property type="entry name" value="Rotamase"/>
    <property type="match status" value="1"/>
</dbReference>
<keyword evidence="7" id="KW-0143">Chaperone</keyword>
<comment type="subcellular location">
    <subcellularLocation>
        <location evidence="1">Cell inner membrane</location>
        <topology evidence="1">Single-pass type II membrane protein</topology>
        <orientation evidence="1">Periplasmic side</orientation>
    </subcellularLocation>
</comment>
<dbReference type="RefSeq" id="WP_136869871.1">
    <property type="nucleotide sequence ID" value="NZ_SWAV01000005.1"/>
</dbReference>
<dbReference type="PANTHER" id="PTHR47529">
    <property type="entry name" value="PEPTIDYL-PROLYL CIS-TRANS ISOMERASE D"/>
    <property type="match status" value="1"/>
</dbReference>
<protein>
    <recommendedName>
        <fullName evidence="9">Periplasmic chaperone PpiD</fullName>
    </recommendedName>
    <alternativeName>
        <fullName evidence="10">Periplasmic folding chaperone</fullName>
    </alternativeName>
</protein>
<feature type="transmembrane region" description="Helical" evidence="12">
    <location>
        <begin position="12"/>
        <end position="31"/>
    </location>
</feature>
<dbReference type="Gene3D" id="1.10.4030.10">
    <property type="entry name" value="Porin chaperone SurA, peptide-binding domain"/>
    <property type="match status" value="1"/>
</dbReference>
<dbReference type="PROSITE" id="PS50198">
    <property type="entry name" value="PPIC_PPIASE_2"/>
    <property type="match status" value="1"/>
</dbReference>
<dbReference type="EMBL" id="SWAV01000005">
    <property type="protein sequence ID" value="TKA90290.1"/>
    <property type="molecule type" value="Genomic_DNA"/>
</dbReference>
<dbReference type="InterPro" id="IPR000297">
    <property type="entry name" value="PPIase_PpiC"/>
</dbReference>
<comment type="caution">
    <text evidence="14">The sequence shown here is derived from an EMBL/GenBank/DDBJ whole genome shotgun (WGS) entry which is preliminary data.</text>
</comment>
<keyword evidence="6 12" id="KW-0472">Membrane</keyword>
<organism evidence="14 15">
    <name type="scientific">Halopseudomonas bauzanensis</name>
    <dbReference type="NCBI Taxonomy" id="653930"/>
    <lineage>
        <taxon>Bacteria</taxon>
        <taxon>Pseudomonadati</taxon>
        <taxon>Pseudomonadota</taxon>
        <taxon>Gammaproteobacteria</taxon>
        <taxon>Pseudomonadales</taxon>
        <taxon>Pseudomonadaceae</taxon>
        <taxon>Halopseudomonas</taxon>
    </lineage>
</organism>
<dbReference type="Gene3D" id="3.10.50.40">
    <property type="match status" value="1"/>
</dbReference>
<dbReference type="InterPro" id="IPR023058">
    <property type="entry name" value="PPIase_PpiC_CS"/>
</dbReference>
<keyword evidence="11 14" id="KW-0413">Isomerase</keyword>
<keyword evidence="5 12" id="KW-1133">Transmembrane helix</keyword>
<dbReference type="PROSITE" id="PS01096">
    <property type="entry name" value="PPIC_PPIASE_1"/>
    <property type="match status" value="1"/>
</dbReference>
<evidence type="ECO:0000256" key="8">
    <source>
        <dbReference type="ARBA" id="ARBA00038408"/>
    </source>
</evidence>
<comment type="similarity">
    <text evidence="8">Belongs to the PpiD chaperone family.</text>
</comment>
<dbReference type="InterPro" id="IPR052029">
    <property type="entry name" value="PpiD_chaperone"/>
</dbReference>